<dbReference type="RefSeq" id="WP_146820377.1">
    <property type="nucleotide sequence ID" value="NZ_CP029077.1"/>
</dbReference>
<keyword evidence="2" id="KW-0540">Nuclease</keyword>
<keyword evidence="2" id="KW-0255">Endonuclease</keyword>
<organism evidence="2 3">
    <name type="scientific">Candidatus Deianiraea vastatrix</name>
    <dbReference type="NCBI Taxonomy" id="2163644"/>
    <lineage>
        <taxon>Bacteria</taxon>
        <taxon>Pseudomonadati</taxon>
        <taxon>Pseudomonadota</taxon>
        <taxon>Alphaproteobacteria</taxon>
        <taxon>Rickettsiales</taxon>
        <taxon>Candidatus Deianiraeaceae</taxon>
        <taxon>Candidatus Deianiraea</taxon>
    </lineage>
</organism>
<dbReference type="InterPro" id="IPR025285">
    <property type="entry name" value="DUF4145"/>
</dbReference>
<accession>A0A5B8XFL0</accession>
<protein>
    <submittedName>
        <fullName evidence="2">Restriction endonuclease/methylase protein</fullName>
    </submittedName>
</protein>
<evidence type="ECO:0000313" key="3">
    <source>
        <dbReference type="Proteomes" id="UP000321934"/>
    </source>
</evidence>
<keyword evidence="3" id="KW-1185">Reference proteome</keyword>
<dbReference type="GO" id="GO:0032259">
    <property type="term" value="P:methylation"/>
    <property type="evidence" value="ECO:0007669"/>
    <property type="project" value="UniProtKB-KW"/>
</dbReference>
<evidence type="ECO:0000313" key="2">
    <source>
        <dbReference type="EMBL" id="QED23081.1"/>
    </source>
</evidence>
<dbReference type="EMBL" id="CP029077">
    <property type="protein sequence ID" value="QED23081.1"/>
    <property type="molecule type" value="Genomic_DNA"/>
</dbReference>
<proteinExistence type="predicted"/>
<name>A0A5B8XFL0_9RICK</name>
<sequence length="192" mass="22542">MVKFDFREEWKPSFVVADETYICYNCNTTVCAKFKIKYEYNDGRQRILFCPSCNAPSVFDYQNEQIIKNVDYGNFNKVPENILNLYREICDCISVSANRGAFLLLRTLLAYIAIELDKDKQTGLKEGGNFTEYIKYLEDNSFFLPNLKTHIEKIRKHGGDIAHKPSFQPDREDIDSLMKIIEFLLHNNYEFI</sequence>
<keyword evidence="2" id="KW-0378">Hydrolase</keyword>
<feature type="domain" description="DUF4145" evidence="1">
    <location>
        <begin position="88"/>
        <end position="182"/>
    </location>
</feature>
<evidence type="ECO:0000259" key="1">
    <source>
        <dbReference type="Pfam" id="PF13643"/>
    </source>
</evidence>
<reference evidence="2 3" key="1">
    <citation type="journal article" date="2019" name="ISME J.">
        <title>Deianiraea, an extracellular bacterium associated with the ciliate Paramecium, suggests an alternative scenario for the evolution of Rickettsiales.</title>
        <authorList>
            <person name="Castelli M."/>
            <person name="Sabaneyeva E."/>
            <person name="Lanzoni O."/>
            <person name="Lebedeva N."/>
            <person name="Floriano A.M."/>
            <person name="Gaiarsa S."/>
            <person name="Benken K."/>
            <person name="Modeo L."/>
            <person name="Bandi C."/>
            <person name="Potekhin A."/>
            <person name="Sassera D."/>
            <person name="Petroni G."/>
        </authorList>
    </citation>
    <scope>NUCLEOTIDE SEQUENCE [LARGE SCALE GENOMIC DNA]</scope>
    <source>
        <strain evidence="2">CyL4-1</strain>
    </source>
</reference>
<dbReference type="AlphaFoldDB" id="A0A5B8XFL0"/>
<dbReference type="OrthoDB" id="2083942at2"/>
<dbReference type="GO" id="GO:0008168">
    <property type="term" value="F:methyltransferase activity"/>
    <property type="evidence" value="ECO:0007669"/>
    <property type="project" value="UniProtKB-KW"/>
</dbReference>
<keyword evidence="2" id="KW-0489">Methyltransferase</keyword>
<keyword evidence="2" id="KW-0808">Transferase</keyword>
<dbReference type="GO" id="GO:0004519">
    <property type="term" value="F:endonuclease activity"/>
    <property type="evidence" value="ECO:0007669"/>
    <property type="project" value="UniProtKB-KW"/>
</dbReference>
<dbReference type="Proteomes" id="UP000321934">
    <property type="component" value="Chromosome"/>
</dbReference>
<dbReference type="Pfam" id="PF13643">
    <property type="entry name" value="DUF4145"/>
    <property type="match status" value="1"/>
</dbReference>
<gene>
    <name evidence="2" type="ORF">Deia_00274</name>
</gene>